<feature type="transmembrane region" description="Helical" evidence="1">
    <location>
        <begin position="75"/>
        <end position="97"/>
    </location>
</feature>
<evidence type="ECO:0000259" key="2">
    <source>
        <dbReference type="Pfam" id="PF01757"/>
    </source>
</evidence>
<feature type="transmembrane region" description="Helical" evidence="1">
    <location>
        <begin position="462"/>
        <end position="481"/>
    </location>
</feature>
<evidence type="ECO:0000313" key="6">
    <source>
        <dbReference type="EMBL" id="CAB4857854.1"/>
    </source>
</evidence>
<dbReference type="InterPro" id="IPR050879">
    <property type="entry name" value="Acyltransferase_3"/>
</dbReference>
<proteinExistence type="predicted"/>
<feature type="transmembrane region" description="Helical" evidence="1">
    <location>
        <begin position="157"/>
        <end position="184"/>
    </location>
</feature>
<dbReference type="EMBL" id="CAFAAH010000124">
    <property type="protein sequence ID" value="CAB4798892.1"/>
    <property type="molecule type" value="Genomic_DNA"/>
</dbReference>
<dbReference type="AlphaFoldDB" id="A0A6J6VLC4"/>
<dbReference type="GO" id="GO:0016020">
    <property type="term" value="C:membrane"/>
    <property type="evidence" value="ECO:0007669"/>
    <property type="project" value="TreeGrafter"/>
</dbReference>
<dbReference type="PANTHER" id="PTHR23028:SF53">
    <property type="entry name" value="ACYL_TRANSF_3 DOMAIN-CONTAINING PROTEIN"/>
    <property type="match status" value="1"/>
</dbReference>
<gene>
    <name evidence="3" type="ORF">UFOPK2242_00209</name>
    <name evidence="4" type="ORF">UFOPK2925_00376</name>
    <name evidence="5" type="ORF">UFOPK2996_00957</name>
    <name evidence="6" type="ORF">UFOPK3317_00251</name>
</gene>
<accession>A0A6J6VLC4</accession>
<feature type="transmembrane region" description="Helical" evidence="1">
    <location>
        <begin position="35"/>
        <end position="55"/>
    </location>
</feature>
<protein>
    <submittedName>
        <fullName evidence="4">Unannotated protein</fullName>
    </submittedName>
</protein>
<dbReference type="EMBL" id="CAFBLK010000027">
    <property type="protein sequence ID" value="CAB4857854.1"/>
    <property type="molecule type" value="Genomic_DNA"/>
</dbReference>
<keyword evidence="1" id="KW-0812">Transmembrane</keyword>
<feature type="transmembrane region" description="Helical" evidence="1">
    <location>
        <begin position="386"/>
        <end position="409"/>
    </location>
</feature>
<dbReference type="InterPro" id="IPR002656">
    <property type="entry name" value="Acyl_transf_3_dom"/>
</dbReference>
<keyword evidence="1" id="KW-0472">Membrane</keyword>
<reference evidence="4" key="1">
    <citation type="submission" date="2020-05" db="EMBL/GenBank/DDBJ databases">
        <authorList>
            <person name="Chiriac C."/>
            <person name="Salcher M."/>
            <person name="Ghai R."/>
            <person name="Kavagutti S V."/>
        </authorList>
    </citation>
    <scope>NUCLEOTIDE SEQUENCE</scope>
</reference>
<sequence length="485" mass="52778">MSNGAGANIGTQSISDNRLVGGAEMLRSFPCLDGVRAFAAFTVIAYHLTTVLIVIDPGAVPSLIVRHVATLDRFGVAIFFMLSGFLLYRPFVIAHLNGGSPPRAGAFWVRRGARIFPGYWFALIGSMLLGVAVFYQHDFTSYATAFGLLGSYHAYGVLSYGLVVAWTLVIEIAFYALLPAFAGFARLISGRSSKPARSSVLRSNLIVVTVLILIGMLSRYISIFVIGDWGGPSRTWFPIYNLGSWLPSFLDMFGLGMLLALASAWRETGGVNNRALRIFAERPWASWGIAGIMVIALGRAGMPLVPGLLNLERSTAFIRDELSIIAAFAIILPAVIPGVRLGALRRILASRPFFLCGTVAFGAYLWHLSLVILIERWSESLPLLKSAPVFVSMALIFTGVAAYVSYVLVESPSRSLATVATGGRRPEARRFRDWAVIDFQVHASRIEAFVLPRAETRRADSFIVMSTILCAAIFALFLPSLRGAI</sequence>
<organism evidence="4">
    <name type="scientific">freshwater metagenome</name>
    <dbReference type="NCBI Taxonomy" id="449393"/>
    <lineage>
        <taxon>unclassified sequences</taxon>
        <taxon>metagenomes</taxon>
        <taxon>ecological metagenomes</taxon>
    </lineage>
</organism>
<feature type="transmembrane region" description="Helical" evidence="1">
    <location>
        <begin position="245"/>
        <end position="264"/>
    </location>
</feature>
<dbReference type="GO" id="GO:0009103">
    <property type="term" value="P:lipopolysaccharide biosynthetic process"/>
    <property type="evidence" value="ECO:0007669"/>
    <property type="project" value="TreeGrafter"/>
</dbReference>
<evidence type="ECO:0000313" key="4">
    <source>
        <dbReference type="EMBL" id="CAB4772860.1"/>
    </source>
</evidence>
<dbReference type="EMBL" id="CAEZWM010000012">
    <property type="protein sequence ID" value="CAB4647664.1"/>
    <property type="molecule type" value="Genomic_DNA"/>
</dbReference>
<evidence type="ECO:0000313" key="3">
    <source>
        <dbReference type="EMBL" id="CAB4647664.1"/>
    </source>
</evidence>
<feature type="domain" description="Acyltransferase 3" evidence="2">
    <location>
        <begin position="31"/>
        <end position="403"/>
    </location>
</feature>
<evidence type="ECO:0000256" key="1">
    <source>
        <dbReference type="SAM" id="Phobius"/>
    </source>
</evidence>
<dbReference type="Pfam" id="PF01757">
    <property type="entry name" value="Acyl_transf_3"/>
    <property type="match status" value="1"/>
</dbReference>
<feature type="transmembrane region" description="Helical" evidence="1">
    <location>
        <begin position="322"/>
        <end position="341"/>
    </location>
</feature>
<dbReference type="PANTHER" id="PTHR23028">
    <property type="entry name" value="ACETYLTRANSFERASE"/>
    <property type="match status" value="1"/>
</dbReference>
<feature type="transmembrane region" description="Helical" evidence="1">
    <location>
        <begin position="284"/>
        <end position="302"/>
    </location>
</feature>
<keyword evidence="1" id="KW-1133">Transmembrane helix</keyword>
<dbReference type="EMBL" id="CAEZZU010000034">
    <property type="protein sequence ID" value="CAB4772860.1"/>
    <property type="molecule type" value="Genomic_DNA"/>
</dbReference>
<feature type="transmembrane region" description="Helical" evidence="1">
    <location>
        <begin position="118"/>
        <end position="137"/>
    </location>
</feature>
<name>A0A6J6VLC4_9ZZZZ</name>
<feature type="transmembrane region" description="Helical" evidence="1">
    <location>
        <begin position="353"/>
        <end position="374"/>
    </location>
</feature>
<dbReference type="GO" id="GO:0016747">
    <property type="term" value="F:acyltransferase activity, transferring groups other than amino-acyl groups"/>
    <property type="evidence" value="ECO:0007669"/>
    <property type="project" value="InterPro"/>
</dbReference>
<feature type="transmembrane region" description="Helical" evidence="1">
    <location>
        <begin position="205"/>
        <end position="225"/>
    </location>
</feature>
<evidence type="ECO:0000313" key="5">
    <source>
        <dbReference type="EMBL" id="CAB4798892.1"/>
    </source>
</evidence>